<feature type="domain" description="Apple" evidence="1">
    <location>
        <begin position="1"/>
        <end position="81"/>
    </location>
</feature>
<dbReference type="InterPro" id="IPR003609">
    <property type="entry name" value="Pan_app"/>
</dbReference>
<reference evidence="2 3" key="1">
    <citation type="submission" date="2020-10" db="EMBL/GenBank/DDBJ databases">
        <title>Plant Genome Project.</title>
        <authorList>
            <person name="Zhang R.-G."/>
        </authorList>
    </citation>
    <scope>NUCLEOTIDE SEQUENCE [LARGE SCALE GENOMIC DNA]</scope>
    <source>
        <strain evidence="2">FAFU-HL-1</strain>
        <tissue evidence="2">Leaf</tissue>
    </source>
</reference>
<evidence type="ECO:0000313" key="2">
    <source>
        <dbReference type="EMBL" id="KAF9661846.1"/>
    </source>
</evidence>
<dbReference type="PROSITE" id="PS50948">
    <property type="entry name" value="PAN"/>
    <property type="match status" value="1"/>
</dbReference>
<dbReference type="AlphaFoldDB" id="A0A835J2D7"/>
<dbReference type="CDD" id="cd01098">
    <property type="entry name" value="PAN_AP_plant"/>
    <property type="match status" value="1"/>
</dbReference>
<dbReference type="PANTHER" id="PTHR32444:SF246">
    <property type="entry name" value="S-LOCUS-SPECIFIC GLYCOPROTEIN S13-LIKE"/>
    <property type="match status" value="1"/>
</dbReference>
<dbReference type="Pfam" id="PF08276">
    <property type="entry name" value="PAN_2"/>
    <property type="match status" value="1"/>
</dbReference>
<name>A0A835J2D7_9ROSI</name>
<organism evidence="2 3">
    <name type="scientific">Salix dunnii</name>
    <dbReference type="NCBI Taxonomy" id="1413687"/>
    <lineage>
        <taxon>Eukaryota</taxon>
        <taxon>Viridiplantae</taxon>
        <taxon>Streptophyta</taxon>
        <taxon>Embryophyta</taxon>
        <taxon>Tracheophyta</taxon>
        <taxon>Spermatophyta</taxon>
        <taxon>Magnoliopsida</taxon>
        <taxon>eudicotyledons</taxon>
        <taxon>Gunneridae</taxon>
        <taxon>Pentapetalae</taxon>
        <taxon>rosids</taxon>
        <taxon>fabids</taxon>
        <taxon>Malpighiales</taxon>
        <taxon>Salicaceae</taxon>
        <taxon>Saliceae</taxon>
        <taxon>Salix</taxon>
    </lineage>
</organism>
<keyword evidence="3" id="KW-1185">Reference proteome</keyword>
<evidence type="ECO:0000259" key="1">
    <source>
        <dbReference type="PROSITE" id="PS50948"/>
    </source>
</evidence>
<proteinExistence type="predicted"/>
<sequence length="209" mass="23814">MGGFLNFENVQLLDHSYLLRNMRAKDCESRYLNNCSCTAYSYVNASEETSGTCLNWHGDLVDLLKEFVAPDPYVRIHDRKLSSLHSFPPKFIACHPLIYRQRRDGARHGEVSRVWCIGMVCYGESGSRFASITHVAMSCFSSPYQKSWLFYIPKLEVSFLSMPPERSAKEFSRTRHGLSHSLCLITTLMQGNLGLGKIRMEETSSVKNV</sequence>
<gene>
    <name evidence="2" type="ORF">SADUNF_Sadunf19G0111200</name>
</gene>
<dbReference type="PANTHER" id="PTHR32444">
    <property type="entry name" value="BULB-TYPE LECTIN DOMAIN-CONTAINING PROTEIN"/>
    <property type="match status" value="1"/>
</dbReference>
<evidence type="ECO:0000313" key="3">
    <source>
        <dbReference type="Proteomes" id="UP000657918"/>
    </source>
</evidence>
<dbReference type="EMBL" id="JADGMS010000019">
    <property type="protein sequence ID" value="KAF9661846.1"/>
    <property type="molecule type" value="Genomic_DNA"/>
</dbReference>
<protein>
    <recommendedName>
        <fullName evidence="1">Apple domain-containing protein</fullName>
    </recommendedName>
</protein>
<comment type="caution">
    <text evidence="2">The sequence shown here is derived from an EMBL/GenBank/DDBJ whole genome shotgun (WGS) entry which is preliminary data.</text>
</comment>
<dbReference type="Proteomes" id="UP000657918">
    <property type="component" value="Unassembled WGS sequence"/>
</dbReference>
<accession>A0A835J2D7</accession>